<dbReference type="InterPro" id="IPR001245">
    <property type="entry name" value="Ser-Thr/Tyr_kinase_cat_dom"/>
</dbReference>
<dbReference type="InterPro" id="IPR000719">
    <property type="entry name" value="Prot_kinase_dom"/>
</dbReference>
<dbReference type="FunFam" id="3.30.200.20:FF:000521">
    <property type="entry name" value="Protein kinase superfamily protein"/>
    <property type="match status" value="1"/>
</dbReference>
<evidence type="ECO:0000313" key="4">
    <source>
        <dbReference type="EMBL" id="KCW87322.1"/>
    </source>
</evidence>
<dbReference type="Gene3D" id="1.10.510.10">
    <property type="entry name" value="Transferase(Phosphotransferase) domain 1"/>
    <property type="match status" value="1"/>
</dbReference>
<dbReference type="Pfam" id="PF07714">
    <property type="entry name" value="PK_Tyr_Ser-Thr"/>
    <property type="match status" value="1"/>
</dbReference>
<dbReference type="GO" id="GO:0004672">
    <property type="term" value="F:protein kinase activity"/>
    <property type="evidence" value="ECO:0000318"/>
    <property type="project" value="GO_Central"/>
</dbReference>
<dbReference type="PROSITE" id="PS50011">
    <property type="entry name" value="PROTEIN_KINASE_DOM"/>
    <property type="match status" value="1"/>
</dbReference>
<dbReference type="InParanoid" id="A0A059D9Q5"/>
<dbReference type="FunCoup" id="A0A059D9Q5">
    <property type="interactions" value="1139"/>
</dbReference>
<evidence type="ECO:0000256" key="2">
    <source>
        <dbReference type="ARBA" id="ARBA00022840"/>
    </source>
</evidence>
<dbReference type="Gramene" id="KCW87322">
    <property type="protein sequence ID" value="KCW87322"/>
    <property type="gene ID" value="EUGRSUZ_B03810"/>
</dbReference>
<proteinExistence type="predicted"/>
<dbReference type="PANTHER" id="PTHR27001:SF20">
    <property type="entry name" value="PROTEIN KINASE SUPERFAMILY PROTEIN"/>
    <property type="match status" value="1"/>
</dbReference>
<sequence>MAAGSGADRLIRKIHGCFRPPPPPPGPVSFVRHYSYKDIKKATGSFCRIIYSDAHGAAYRANFDDAGLALVKEVKEFDQSNEVFYREVQLLGRLHHRHLLALRGFCMGQKSWNSHDWMTNGSTPCSLLVFDNVENGSLKDHLNDPLRTPLNWRTRLQIANGVAAALEYLLLFNDPPVYHVSVNSSNVMLDENFIAKLSDVGFLGYSGNHTGTTHPKDCIEAESRNIIFQLGMLMLELITGQSSEGGGANLIQWVQEYHLGSSIYKLIDPDLGNDYDSRELRNLLEVARLCIKSRDKPVLSAARLFRYLQKKIDNPVS</sequence>
<evidence type="ECO:0000259" key="3">
    <source>
        <dbReference type="PROSITE" id="PS50011"/>
    </source>
</evidence>
<dbReference type="GO" id="GO:0005886">
    <property type="term" value="C:plasma membrane"/>
    <property type="evidence" value="ECO:0000318"/>
    <property type="project" value="GO_Central"/>
</dbReference>
<dbReference type="eggNOG" id="KOG1187">
    <property type="taxonomic scope" value="Eukaryota"/>
</dbReference>
<dbReference type="AlphaFoldDB" id="A0A059D9Q5"/>
<dbReference type="SMART" id="SM00219">
    <property type="entry name" value="TyrKc"/>
    <property type="match status" value="1"/>
</dbReference>
<dbReference type="InterPro" id="IPR011009">
    <property type="entry name" value="Kinase-like_dom_sf"/>
</dbReference>
<accession>A0A059D9Q5</accession>
<dbReference type="EMBL" id="KK198754">
    <property type="protein sequence ID" value="KCW87322.1"/>
    <property type="molecule type" value="Genomic_DNA"/>
</dbReference>
<dbReference type="InterPro" id="IPR020635">
    <property type="entry name" value="Tyr_kinase_cat_dom"/>
</dbReference>
<dbReference type="Gene3D" id="3.30.200.20">
    <property type="entry name" value="Phosphorylase Kinase, domain 1"/>
    <property type="match status" value="1"/>
</dbReference>
<dbReference type="SUPFAM" id="SSF56112">
    <property type="entry name" value="Protein kinase-like (PK-like)"/>
    <property type="match status" value="1"/>
</dbReference>
<organism evidence="4">
    <name type="scientific">Eucalyptus grandis</name>
    <name type="common">Flooded gum</name>
    <dbReference type="NCBI Taxonomy" id="71139"/>
    <lineage>
        <taxon>Eukaryota</taxon>
        <taxon>Viridiplantae</taxon>
        <taxon>Streptophyta</taxon>
        <taxon>Embryophyta</taxon>
        <taxon>Tracheophyta</taxon>
        <taxon>Spermatophyta</taxon>
        <taxon>Magnoliopsida</taxon>
        <taxon>eudicotyledons</taxon>
        <taxon>Gunneridae</taxon>
        <taxon>Pentapetalae</taxon>
        <taxon>rosids</taxon>
        <taxon>malvids</taxon>
        <taxon>Myrtales</taxon>
        <taxon>Myrtaceae</taxon>
        <taxon>Myrtoideae</taxon>
        <taxon>Eucalypteae</taxon>
        <taxon>Eucalyptus</taxon>
    </lineage>
</organism>
<keyword evidence="1" id="KW-0547">Nucleotide-binding</keyword>
<protein>
    <recommendedName>
        <fullName evidence="3">Protein kinase domain-containing protein</fullName>
    </recommendedName>
</protein>
<dbReference type="OMA" id="PQILWYL"/>
<dbReference type="PANTHER" id="PTHR27001">
    <property type="entry name" value="OS01G0253100 PROTEIN"/>
    <property type="match status" value="1"/>
</dbReference>
<name>A0A059D9Q5_EUCGR</name>
<evidence type="ECO:0000256" key="1">
    <source>
        <dbReference type="ARBA" id="ARBA00022741"/>
    </source>
</evidence>
<dbReference type="GO" id="GO:0004713">
    <property type="term" value="F:protein tyrosine kinase activity"/>
    <property type="evidence" value="ECO:0007669"/>
    <property type="project" value="InterPro"/>
</dbReference>
<gene>
    <name evidence="4" type="ORF">EUGRSUZ_B03810</name>
</gene>
<reference evidence="4" key="1">
    <citation type="submission" date="2013-07" db="EMBL/GenBank/DDBJ databases">
        <title>The genome of Eucalyptus grandis.</title>
        <authorList>
            <person name="Schmutz J."/>
            <person name="Hayes R."/>
            <person name="Myburg A."/>
            <person name="Tuskan G."/>
            <person name="Grattapaglia D."/>
            <person name="Rokhsar D.S."/>
        </authorList>
    </citation>
    <scope>NUCLEOTIDE SEQUENCE</scope>
    <source>
        <tissue evidence="4">Leaf extractions</tissue>
    </source>
</reference>
<dbReference type="GO" id="GO:0005524">
    <property type="term" value="F:ATP binding"/>
    <property type="evidence" value="ECO:0007669"/>
    <property type="project" value="UniProtKB-KW"/>
</dbReference>
<feature type="domain" description="Protein kinase" evidence="3">
    <location>
        <begin position="44"/>
        <end position="317"/>
    </location>
</feature>
<dbReference type="GO" id="GO:0007165">
    <property type="term" value="P:signal transduction"/>
    <property type="evidence" value="ECO:0000318"/>
    <property type="project" value="GO_Central"/>
</dbReference>
<keyword evidence="2" id="KW-0067">ATP-binding</keyword>